<keyword evidence="6 8" id="KW-1133">Transmembrane helix</keyword>
<dbReference type="Pfam" id="PF13231">
    <property type="entry name" value="PMT_2"/>
    <property type="match status" value="1"/>
</dbReference>
<evidence type="ECO:0000256" key="6">
    <source>
        <dbReference type="ARBA" id="ARBA00022989"/>
    </source>
</evidence>
<keyword evidence="11" id="KW-1185">Reference proteome</keyword>
<feature type="transmembrane region" description="Helical" evidence="8">
    <location>
        <begin position="7"/>
        <end position="23"/>
    </location>
</feature>
<evidence type="ECO:0000256" key="3">
    <source>
        <dbReference type="ARBA" id="ARBA00022676"/>
    </source>
</evidence>
<feature type="transmembrane region" description="Helical" evidence="8">
    <location>
        <begin position="120"/>
        <end position="138"/>
    </location>
</feature>
<evidence type="ECO:0000256" key="4">
    <source>
        <dbReference type="ARBA" id="ARBA00022679"/>
    </source>
</evidence>
<evidence type="ECO:0000256" key="7">
    <source>
        <dbReference type="ARBA" id="ARBA00023136"/>
    </source>
</evidence>
<feature type="transmembrane region" description="Helical" evidence="8">
    <location>
        <begin position="317"/>
        <end position="337"/>
    </location>
</feature>
<feature type="transmembrane region" description="Helical" evidence="8">
    <location>
        <begin position="74"/>
        <end position="92"/>
    </location>
</feature>
<dbReference type="RefSeq" id="WP_201431300.1">
    <property type="nucleotide sequence ID" value="NZ_JAEQBW010000004.1"/>
</dbReference>
<proteinExistence type="predicted"/>
<name>A0A934WZ17_9BACT</name>
<evidence type="ECO:0000313" key="10">
    <source>
        <dbReference type="EMBL" id="MBK6265624.1"/>
    </source>
</evidence>
<keyword evidence="3" id="KW-0328">Glycosyltransferase</keyword>
<dbReference type="Proteomes" id="UP000611723">
    <property type="component" value="Unassembled WGS sequence"/>
</dbReference>
<dbReference type="AlphaFoldDB" id="A0A934WZ17"/>
<evidence type="ECO:0000256" key="8">
    <source>
        <dbReference type="SAM" id="Phobius"/>
    </source>
</evidence>
<dbReference type="PANTHER" id="PTHR33908:SF11">
    <property type="entry name" value="MEMBRANE PROTEIN"/>
    <property type="match status" value="1"/>
</dbReference>
<feature type="transmembrane region" description="Helical" evidence="8">
    <location>
        <begin position="192"/>
        <end position="212"/>
    </location>
</feature>
<dbReference type="GO" id="GO:0005886">
    <property type="term" value="C:plasma membrane"/>
    <property type="evidence" value="ECO:0007669"/>
    <property type="project" value="UniProtKB-SubCell"/>
</dbReference>
<feature type="transmembrane region" description="Helical" evidence="8">
    <location>
        <begin position="232"/>
        <end position="256"/>
    </location>
</feature>
<dbReference type="InterPro" id="IPR050297">
    <property type="entry name" value="LipidA_mod_glycosyltrf_83"/>
</dbReference>
<gene>
    <name evidence="10" type="ORF">JKA74_11295</name>
</gene>
<organism evidence="10 11">
    <name type="scientific">Marivirga aurantiaca</name>
    <dbReference type="NCBI Taxonomy" id="2802615"/>
    <lineage>
        <taxon>Bacteria</taxon>
        <taxon>Pseudomonadati</taxon>
        <taxon>Bacteroidota</taxon>
        <taxon>Cytophagia</taxon>
        <taxon>Cytophagales</taxon>
        <taxon>Marivirgaceae</taxon>
        <taxon>Marivirga</taxon>
    </lineage>
</organism>
<feature type="transmembrane region" description="Helical" evidence="8">
    <location>
        <begin position="98"/>
        <end position="115"/>
    </location>
</feature>
<evidence type="ECO:0000313" key="11">
    <source>
        <dbReference type="Proteomes" id="UP000611723"/>
    </source>
</evidence>
<keyword evidence="7 8" id="KW-0472">Membrane</keyword>
<evidence type="ECO:0000256" key="1">
    <source>
        <dbReference type="ARBA" id="ARBA00004651"/>
    </source>
</evidence>
<dbReference type="GO" id="GO:0016763">
    <property type="term" value="F:pentosyltransferase activity"/>
    <property type="evidence" value="ECO:0007669"/>
    <property type="project" value="TreeGrafter"/>
</dbReference>
<evidence type="ECO:0000256" key="2">
    <source>
        <dbReference type="ARBA" id="ARBA00022475"/>
    </source>
</evidence>
<comment type="caution">
    <text evidence="10">The sequence shown here is derived from an EMBL/GenBank/DDBJ whole genome shotgun (WGS) entry which is preliminary data.</text>
</comment>
<sequence>MNKQTKLVLLIFCIAKLALHLIADSNSGFQGDELLHIQTGNHLAFGFMEFPPIISVLAFLQNLFHSESVFIHHIYSHLASILILIYVSKIVVELGGKTKAVFLVLLCILIAPAFGRSQQLFQPVVFSQLFWVLNFFWLTKYVKYLDQKYLWLLTIGAAIAFLTKYDAIFFIFGVSSLLFFKTTRQALIDHKFWWNIVVFILLISPNVIWQYLNNFPVLRMFNRLYEMHLDKLTPIGVLGSLALSLNPLTLLISLLAMVSMFHQSMKEYRPLSLSILLSVLLLALCQGKGYYFYPIALTMLPFGGIFWENVIIAKRKWLIYPISFVLLLGVFLIPFGMPVFPLESYLKHDYPHENREVVIGGQFNVRFEERYSKEKWDVTLKELKTVYDSFPNPEKNNTIIWGKHYGQAGAVNLLGNQHNLPKAFSLHGSFYNWIPYGDMPNTIIAIRYGDARGADFFEPYFEEVMPAKSIYNPYADKEERVWQTVFICKKPKQTFDELKTLFKDRVYE</sequence>
<accession>A0A934WZ17</accession>
<comment type="subcellular location">
    <subcellularLocation>
        <location evidence="1">Cell membrane</location>
        <topology evidence="1">Multi-pass membrane protein</topology>
    </subcellularLocation>
</comment>
<feature type="domain" description="Glycosyltransferase RgtA/B/C/D-like" evidence="9">
    <location>
        <begin position="56"/>
        <end position="209"/>
    </location>
</feature>
<protein>
    <submittedName>
        <fullName evidence="10">Glycosyltransferase family 39 protein</fullName>
    </submittedName>
</protein>
<dbReference type="EMBL" id="JAEQBW010000004">
    <property type="protein sequence ID" value="MBK6265624.1"/>
    <property type="molecule type" value="Genomic_DNA"/>
</dbReference>
<evidence type="ECO:0000259" key="9">
    <source>
        <dbReference type="Pfam" id="PF13231"/>
    </source>
</evidence>
<dbReference type="PANTHER" id="PTHR33908">
    <property type="entry name" value="MANNOSYLTRANSFERASE YKCB-RELATED"/>
    <property type="match status" value="1"/>
</dbReference>
<feature type="transmembrane region" description="Helical" evidence="8">
    <location>
        <begin position="150"/>
        <end position="180"/>
    </location>
</feature>
<keyword evidence="2" id="KW-1003">Cell membrane</keyword>
<dbReference type="InterPro" id="IPR038731">
    <property type="entry name" value="RgtA/B/C-like"/>
</dbReference>
<evidence type="ECO:0000256" key="5">
    <source>
        <dbReference type="ARBA" id="ARBA00022692"/>
    </source>
</evidence>
<reference evidence="10" key="1">
    <citation type="submission" date="2021-01" db="EMBL/GenBank/DDBJ databases">
        <title>Marivirga aurantiaca sp. nov., isolated from intertidal surface sediments.</title>
        <authorList>
            <person name="Zhang M."/>
        </authorList>
    </citation>
    <scope>NUCLEOTIDE SEQUENCE</scope>
    <source>
        <strain evidence="10">S37H4</strain>
    </source>
</reference>
<feature type="transmembrane region" description="Helical" evidence="8">
    <location>
        <begin position="290"/>
        <end position="310"/>
    </location>
</feature>
<dbReference type="GO" id="GO:0009103">
    <property type="term" value="P:lipopolysaccharide biosynthetic process"/>
    <property type="evidence" value="ECO:0007669"/>
    <property type="project" value="UniProtKB-ARBA"/>
</dbReference>
<keyword evidence="5 8" id="KW-0812">Transmembrane</keyword>
<keyword evidence="4" id="KW-0808">Transferase</keyword>